<evidence type="ECO:0000313" key="5">
    <source>
        <dbReference type="EMBL" id="RHC99939.1"/>
    </source>
</evidence>
<evidence type="ECO:0000313" key="4">
    <source>
        <dbReference type="EMBL" id="RGQ53997.1"/>
    </source>
</evidence>
<reference evidence="2" key="1">
    <citation type="submission" date="2015-05" db="EMBL/GenBank/DDBJ databases">
        <authorList>
            <person name="Wang D.B."/>
            <person name="Wang M."/>
        </authorList>
    </citation>
    <scope>NUCLEOTIDE SEQUENCE [LARGE SCALE GENOMIC DNA]</scope>
    <source>
        <strain evidence="2">L1-83</strain>
    </source>
</reference>
<evidence type="ECO:0000313" key="6">
    <source>
        <dbReference type="Proteomes" id="UP000049828"/>
    </source>
</evidence>
<dbReference type="STRING" id="360807.ERS852392_02528"/>
<evidence type="ECO:0000313" key="2">
    <source>
        <dbReference type="EMBL" id="CRL37144.1"/>
    </source>
</evidence>
<dbReference type="Proteomes" id="UP000266391">
    <property type="component" value="Unassembled WGS sequence"/>
</dbReference>
<gene>
    <name evidence="5" type="ORF">DW813_14460</name>
    <name evidence="4" type="ORF">DWY96_02515</name>
    <name evidence="3" type="ORF">ERS852392_02528</name>
    <name evidence="2" type="ORF">RIL183_03111</name>
</gene>
<dbReference type="Proteomes" id="UP000283738">
    <property type="component" value="Unassembled WGS sequence"/>
</dbReference>
<dbReference type="Proteomes" id="UP000095395">
    <property type="component" value="Unassembled WGS sequence"/>
</dbReference>
<dbReference type="EMBL" id="CYYR01000018">
    <property type="protein sequence ID" value="CUO22444.1"/>
    <property type="molecule type" value="Genomic_DNA"/>
</dbReference>
<organism evidence="2 6">
    <name type="scientific">Roseburia inulinivorans</name>
    <dbReference type="NCBI Taxonomy" id="360807"/>
    <lineage>
        <taxon>Bacteria</taxon>
        <taxon>Bacillati</taxon>
        <taxon>Bacillota</taxon>
        <taxon>Clostridia</taxon>
        <taxon>Lachnospirales</taxon>
        <taxon>Lachnospiraceae</taxon>
        <taxon>Roseburia</taxon>
    </lineage>
</organism>
<reference evidence="6" key="2">
    <citation type="submission" date="2015-05" db="EMBL/GenBank/DDBJ databases">
        <authorList>
            <consortium name="Pathogen Informatics"/>
        </authorList>
    </citation>
    <scope>NUCLEOTIDE SEQUENCE [LARGE SCALE GENOMIC DNA]</scope>
    <source>
        <strain evidence="3 7">2789STDY5608835</strain>
        <strain evidence="6">L1-83</strain>
    </source>
</reference>
<accession>A0A0M6WKV1</accession>
<dbReference type="EMBL" id="QRTF01000003">
    <property type="protein sequence ID" value="RGQ53997.1"/>
    <property type="molecule type" value="Genomic_DNA"/>
</dbReference>
<evidence type="ECO:0000313" key="3">
    <source>
        <dbReference type="EMBL" id="CUO22444.1"/>
    </source>
</evidence>
<proteinExistence type="predicted"/>
<dbReference type="EMBL" id="CVRS01000067">
    <property type="protein sequence ID" value="CRL37144.1"/>
    <property type="molecule type" value="Genomic_DNA"/>
</dbReference>
<protein>
    <submittedName>
        <fullName evidence="2">Uncharacterized protein</fullName>
    </submittedName>
</protein>
<dbReference type="RefSeq" id="WP_055039527.1">
    <property type="nucleotide sequence ID" value="NZ_CATYLF010000004.1"/>
</dbReference>
<sequence length="171" mass="19503">MGKKRIYVALCLIALAMLGICFFYLKKTGWGMTGDKAWNELLDLDKNITLEQLEAKGYINVTGCLDEENETISEFIDNAGNRRPAVLRLTSNENDDLCAKILLYDKDYNFIQMWTMYPNRQQAVAPGKCFSTDVVSSDKDGVVTVTLKNIQNPTVPTEEILQDEMLYKWKK</sequence>
<dbReference type="AlphaFoldDB" id="A0A0M6WKV1"/>
<evidence type="ECO:0000313" key="9">
    <source>
        <dbReference type="Proteomes" id="UP000283738"/>
    </source>
</evidence>
<evidence type="ECO:0000313" key="8">
    <source>
        <dbReference type="Proteomes" id="UP000266391"/>
    </source>
</evidence>
<keyword evidence="6" id="KW-1185">Reference proteome</keyword>
<keyword evidence="1" id="KW-0472">Membrane</keyword>
<dbReference type="OrthoDB" id="9977277at2"/>
<reference evidence="8 9" key="3">
    <citation type="submission" date="2018-08" db="EMBL/GenBank/DDBJ databases">
        <title>A genome reference for cultivated species of the human gut microbiota.</title>
        <authorList>
            <person name="Zou Y."/>
            <person name="Xue W."/>
            <person name="Luo G."/>
        </authorList>
    </citation>
    <scope>NUCLEOTIDE SEQUENCE [LARGE SCALE GENOMIC DNA]</scope>
    <source>
        <strain evidence="4 9">AF28-15</strain>
        <strain evidence="5 8">AM32-8LB</strain>
    </source>
</reference>
<dbReference type="Proteomes" id="UP000049828">
    <property type="component" value="Unassembled WGS sequence"/>
</dbReference>
<dbReference type="EMBL" id="QSIQ01000030">
    <property type="protein sequence ID" value="RHC99939.1"/>
    <property type="molecule type" value="Genomic_DNA"/>
</dbReference>
<name>A0A0M6WKV1_9FIRM</name>
<feature type="transmembrane region" description="Helical" evidence="1">
    <location>
        <begin position="6"/>
        <end position="25"/>
    </location>
</feature>
<keyword evidence="1" id="KW-0812">Transmembrane</keyword>
<keyword evidence="1" id="KW-1133">Transmembrane helix</keyword>
<evidence type="ECO:0000256" key="1">
    <source>
        <dbReference type="SAM" id="Phobius"/>
    </source>
</evidence>
<evidence type="ECO:0000313" key="7">
    <source>
        <dbReference type="Proteomes" id="UP000095395"/>
    </source>
</evidence>